<comment type="catalytic activity">
    <reaction evidence="6">
        <text>Endonucleolytic cleavage of RNA, removing 5'-extranucleotides from tRNA precursor.</text>
        <dbReference type="EC" id="3.1.26.5"/>
    </reaction>
</comment>
<dbReference type="PANTHER" id="PTHR33992:SF1">
    <property type="entry name" value="RIBONUCLEASE P PROTEIN COMPONENT"/>
    <property type="match status" value="1"/>
</dbReference>
<evidence type="ECO:0000256" key="3">
    <source>
        <dbReference type="ARBA" id="ARBA00022759"/>
    </source>
</evidence>
<evidence type="ECO:0000256" key="4">
    <source>
        <dbReference type="ARBA" id="ARBA00022801"/>
    </source>
</evidence>
<dbReference type="AlphaFoldDB" id="A0A6G5QLP9"/>
<keyword evidence="4 6" id="KW-0378">Hydrolase</keyword>
<dbReference type="InterPro" id="IPR014721">
    <property type="entry name" value="Ribsml_uS5_D2-typ_fold_subgr"/>
</dbReference>
<dbReference type="GO" id="GO:0004526">
    <property type="term" value="F:ribonuclease P activity"/>
    <property type="evidence" value="ECO:0007669"/>
    <property type="project" value="UniProtKB-UniRule"/>
</dbReference>
<dbReference type="EMBL" id="CP012543">
    <property type="protein sequence ID" value="QCD46628.1"/>
    <property type="molecule type" value="Genomic_DNA"/>
</dbReference>
<dbReference type="KEGG" id="crx:CRECT_0958"/>
<dbReference type="Gene3D" id="3.30.230.10">
    <property type="match status" value="1"/>
</dbReference>
<dbReference type="HAMAP" id="MF_00227">
    <property type="entry name" value="RNase_P"/>
    <property type="match status" value="1"/>
</dbReference>
<evidence type="ECO:0000256" key="7">
    <source>
        <dbReference type="NCBIfam" id="TIGR00188"/>
    </source>
</evidence>
<evidence type="ECO:0000313" key="9">
    <source>
        <dbReference type="Proteomes" id="UP000502377"/>
    </source>
</evidence>
<dbReference type="Proteomes" id="UP000502377">
    <property type="component" value="Chromosome"/>
</dbReference>
<evidence type="ECO:0000256" key="5">
    <source>
        <dbReference type="ARBA" id="ARBA00022884"/>
    </source>
</evidence>
<proteinExistence type="inferred from homology"/>
<evidence type="ECO:0000313" key="8">
    <source>
        <dbReference type="EMBL" id="QCD46628.1"/>
    </source>
</evidence>
<evidence type="ECO:0000256" key="6">
    <source>
        <dbReference type="HAMAP-Rule" id="MF_00227"/>
    </source>
</evidence>
<gene>
    <name evidence="6 8" type="primary">rnpA</name>
    <name evidence="8" type="ORF">CRECT_0958</name>
</gene>
<dbReference type="SUPFAM" id="SSF54211">
    <property type="entry name" value="Ribosomal protein S5 domain 2-like"/>
    <property type="match status" value="1"/>
</dbReference>
<dbReference type="InterPro" id="IPR000100">
    <property type="entry name" value="RNase_P"/>
</dbReference>
<protein>
    <recommendedName>
        <fullName evidence="6 7">Ribonuclease P protein component</fullName>
        <shortName evidence="6">RNase P protein</shortName>
        <shortName evidence="6">RNaseP protein</shortName>
        <ecNumber evidence="6 7">3.1.26.5</ecNumber>
    </recommendedName>
    <alternativeName>
        <fullName evidence="6">Protein C5</fullName>
    </alternativeName>
</protein>
<dbReference type="NCBIfam" id="TIGR00188">
    <property type="entry name" value="rnpA"/>
    <property type="match status" value="1"/>
</dbReference>
<keyword evidence="3 6" id="KW-0255">Endonuclease</keyword>
<comment type="similarity">
    <text evidence="6">Belongs to the RnpA family.</text>
</comment>
<dbReference type="InterPro" id="IPR020568">
    <property type="entry name" value="Ribosomal_Su5_D2-typ_SF"/>
</dbReference>
<keyword evidence="5 6" id="KW-0694">RNA-binding</keyword>
<keyword evidence="1 6" id="KW-0819">tRNA processing</keyword>
<dbReference type="GO" id="GO:0030677">
    <property type="term" value="C:ribonuclease P complex"/>
    <property type="evidence" value="ECO:0007669"/>
    <property type="project" value="TreeGrafter"/>
</dbReference>
<sequence length="114" mass="12822">MGRLSKFSSISSQKEFSSVYKEAVKWHCEEAIVFFKPCNENKLAVVASKKVGKAVVRNRCKRLLRAVVVEISNELADGIYVIVVKNGLEKSSFLKLKKNISWAMKKLGCIKSNI</sequence>
<reference evidence="8 9" key="1">
    <citation type="submission" date="2016-07" db="EMBL/GenBank/DDBJ databases">
        <title>Comparative genomics of the Campylobacter concisus group.</title>
        <authorList>
            <person name="Miller W.G."/>
            <person name="Yee E."/>
            <person name="Chapman M.H."/>
            <person name="Huynh S."/>
            <person name="Bono J.L."/>
            <person name="On S.L.W."/>
            <person name="StLeger J."/>
            <person name="Foster G."/>
            <person name="Parker C.T."/>
        </authorList>
    </citation>
    <scope>NUCLEOTIDE SEQUENCE [LARGE SCALE GENOMIC DNA]</scope>
    <source>
        <strain evidence="8 9">ATCC 33238</strain>
    </source>
</reference>
<organism evidence="8 9">
    <name type="scientific">Campylobacter rectus</name>
    <name type="common">Wolinella recta</name>
    <dbReference type="NCBI Taxonomy" id="203"/>
    <lineage>
        <taxon>Bacteria</taxon>
        <taxon>Pseudomonadati</taxon>
        <taxon>Campylobacterota</taxon>
        <taxon>Epsilonproteobacteria</taxon>
        <taxon>Campylobacterales</taxon>
        <taxon>Campylobacteraceae</taxon>
        <taxon>Campylobacter</taxon>
    </lineage>
</organism>
<evidence type="ECO:0000256" key="1">
    <source>
        <dbReference type="ARBA" id="ARBA00022694"/>
    </source>
</evidence>
<comment type="subunit">
    <text evidence="6">Consists of a catalytic RNA component (M1 or rnpB) and a protein subunit.</text>
</comment>
<dbReference type="Pfam" id="PF00825">
    <property type="entry name" value="Ribonuclease_P"/>
    <property type="match status" value="1"/>
</dbReference>
<dbReference type="PANTHER" id="PTHR33992">
    <property type="entry name" value="RIBONUCLEASE P PROTEIN COMPONENT"/>
    <property type="match status" value="1"/>
</dbReference>
<accession>A0A6G5QLP9</accession>
<dbReference type="GO" id="GO:0001682">
    <property type="term" value="P:tRNA 5'-leader removal"/>
    <property type="evidence" value="ECO:0007669"/>
    <property type="project" value="UniProtKB-UniRule"/>
</dbReference>
<dbReference type="EC" id="3.1.26.5" evidence="6 7"/>
<dbReference type="RefSeq" id="WP_260425773.1">
    <property type="nucleotide sequence ID" value="NZ_CAJPTG010000019.1"/>
</dbReference>
<name>A0A6G5QLP9_CAMRE</name>
<keyword evidence="2 6" id="KW-0540">Nuclease</keyword>
<comment type="function">
    <text evidence="6">RNaseP catalyzes the removal of the 5'-leader sequence from pre-tRNA to produce the mature 5'-terminus. It can also cleave other RNA substrates such as 4.5S RNA. The protein component plays an auxiliary but essential role in vivo by binding to the 5'-leader sequence and broadening the substrate specificity of the ribozyme.</text>
</comment>
<dbReference type="GO" id="GO:0042781">
    <property type="term" value="F:3'-tRNA processing endoribonuclease activity"/>
    <property type="evidence" value="ECO:0007669"/>
    <property type="project" value="TreeGrafter"/>
</dbReference>
<evidence type="ECO:0000256" key="2">
    <source>
        <dbReference type="ARBA" id="ARBA00022722"/>
    </source>
</evidence>
<dbReference type="GO" id="GO:0000049">
    <property type="term" value="F:tRNA binding"/>
    <property type="evidence" value="ECO:0007669"/>
    <property type="project" value="UniProtKB-UniRule"/>
</dbReference>